<dbReference type="Proteomes" id="UP001241377">
    <property type="component" value="Unassembled WGS sequence"/>
</dbReference>
<reference evidence="1" key="1">
    <citation type="submission" date="2023-04" db="EMBL/GenBank/DDBJ databases">
        <title>Draft Genome sequencing of Naganishia species isolated from polar environments using Oxford Nanopore Technology.</title>
        <authorList>
            <person name="Leo P."/>
            <person name="Venkateswaran K."/>
        </authorList>
    </citation>
    <scope>NUCLEOTIDE SEQUENCE</scope>
    <source>
        <strain evidence="1">MNA-CCFEE 5261</strain>
    </source>
</reference>
<evidence type="ECO:0000313" key="2">
    <source>
        <dbReference type="Proteomes" id="UP001241377"/>
    </source>
</evidence>
<sequence length="863" mass="91310">MAFTLRATYKDTTRNLAIPPGEAAFPAYDQIITKVLKAFDLPDGAQIALWHVYFSKNDDFRKRVMTVLEWKLKEKETKRSEESLAEITKYLAAYRARHAAAMPTPVGLTPASPRSLDELNDHPYDPVPSMGSLSRNSSTASSDRTQSLSVSHLFPDLDDVMRASRSASTPRSATGQLNASRTTRTPSPALGAGTPSSGAAPDPQTPTQPSYTPPNFATLFSTAAQVTTAATHHLSADLRSTAVRASHELRSNAIIQGATLTNELKGVLEGFLEHLGGQLATFEDGMRDKLDLGARTATATGNNNGNDARRESEGGDGQQQQQQHMPGAFRTTPPAAPYKDLPAAAPAVHAATMTSAADTSKDGVPASVAIAYVHANKVCDVCDLEEKVFDFKKAAANVFEERHDTAHNANCDVCRRTIIGPRHKCLKCPDVPMHIEIDASTMGPSTGYRGHGAHHPQPAGPPPGPRGPYVAPNNRQGPSWCDRQEARPSPRAWRGGRAEAATPPAPCGLRARARPWHHHGRSYLDPSIPRSPPATASAQGPSGGVVGDEKSVSEEEAMVDISPSVIAGIKDAFGALPTSSKSESLEKPASVKLDDATPAASPKLENGSMINDTPKAATLIIESAADASASHPLAQVERPALNVAFVDDVSIPDGTPLPPAAEFTKVWKLENTGNAVIPAGTAITFVGGENFAHKQGTAQVEEDVAVGAKFLVALPGLRAPGVSGETYTGFWRLSDGQGQMFGDRLWTEIHVVEPASKEGSLHSSSLIIPTDVSASTHSNAAGTVILPTSTSAPDDAETGSASAVPTAMTSPVSSRPWDISDDNSLFSDDEEVVLVPDDGPDGYAIYSDDDEDSFEIIEDSEAD</sequence>
<gene>
    <name evidence="1" type="ORF">QFC19_001488</name>
</gene>
<evidence type="ECO:0000313" key="1">
    <source>
        <dbReference type="EMBL" id="KAJ9110659.1"/>
    </source>
</evidence>
<proteinExistence type="predicted"/>
<organism evidence="1 2">
    <name type="scientific">Naganishia cerealis</name>
    <dbReference type="NCBI Taxonomy" id="610337"/>
    <lineage>
        <taxon>Eukaryota</taxon>
        <taxon>Fungi</taxon>
        <taxon>Dikarya</taxon>
        <taxon>Basidiomycota</taxon>
        <taxon>Agaricomycotina</taxon>
        <taxon>Tremellomycetes</taxon>
        <taxon>Filobasidiales</taxon>
        <taxon>Filobasidiaceae</taxon>
        <taxon>Naganishia</taxon>
    </lineage>
</organism>
<dbReference type="EMBL" id="JASBWR010000011">
    <property type="protein sequence ID" value="KAJ9110659.1"/>
    <property type="molecule type" value="Genomic_DNA"/>
</dbReference>
<name>A0ACC2WHH7_9TREE</name>
<protein>
    <submittedName>
        <fullName evidence="1">Uncharacterized protein</fullName>
    </submittedName>
</protein>
<comment type="caution">
    <text evidence="1">The sequence shown here is derived from an EMBL/GenBank/DDBJ whole genome shotgun (WGS) entry which is preliminary data.</text>
</comment>
<keyword evidence="2" id="KW-1185">Reference proteome</keyword>
<accession>A0ACC2WHH7</accession>